<protein>
    <recommendedName>
        <fullName evidence="5">Integral membrane protein</fullName>
    </recommendedName>
</protein>
<evidence type="ECO:0000313" key="4">
    <source>
        <dbReference type="Proteomes" id="UP001501285"/>
    </source>
</evidence>
<accession>A0ABP5FAI8</accession>
<evidence type="ECO:0000256" key="1">
    <source>
        <dbReference type="SAM" id="MobiDB-lite"/>
    </source>
</evidence>
<feature type="compositionally biased region" description="Basic and acidic residues" evidence="1">
    <location>
        <begin position="8"/>
        <end position="18"/>
    </location>
</feature>
<feature type="transmembrane region" description="Helical" evidence="2">
    <location>
        <begin position="450"/>
        <end position="470"/>
    </location>
</feature>
<reference evidence="4" key="1">
    <citation type="journal article" date="2019" name="Int. J. Syst. Evol. Microbiol.">
        <title>The Global Catalogue of Microorganisms (GCM) 10K type strain sequencing project: providing services to taxonomists for standard genome sequencing and annotation.</title>
        <authorList>
            <consortium name="The Broad Institute Genomics Platform"/>
            <consortium name="The Broad Institute Genome Sequencing Center for Infectious Disease"/>
            <person name="Wu L."/>
            <person name="Ma J."/>
        </authorList>
    </citation>
    <scope>NUCLEOTIDE SEQUENCE [LARGE SCALE GENOMIC DNA]</scope>
    <source>
        <strain evidence="4">JCM 14283</strain>
    </source>
</reference>
<keyword evidence="2" id="KW-0812">Transmembrane</keyword>
<feature type="compositionally biased region" description="Low complexity" evidence="1">
    <location>
        <begin position="45"/>
        <end position="65"/>
    </location>
</feature>
<keyword evidence="2" id="KW-0472">Membrane</keyword>
<feature type="transmembrane region" description="Helical" evidence="2">
    <location>
        <begin position="318"/>
        <end position="338"/>
    </location>
</feature>
<gene>
    <name evidence="3" type="ORF">GCM10009740_08270</name>
</gene>
<feature type="region of interest" description="Disordered" evidence="1">
    <location>
        <begin position="1"/>
        <end position="66"/>
    </location>
</feature>
<proteinExistence type="predicted"/>
<evidence type="ECO:0000313" key="3">
    <source>
        <dbReference type="EMBL" id="GAA2021837.1"/>
    </source>
</evidence>
<sequence>MSTDEMSTDEKRAAERDGPAPAPTQPVDTTADPSAETSVDTSVETTAVPAATAAGPAAASPPASTRQVAALQAEVDRLRRRNAELESPTAVRVRHAARSTLVVVLMIIGALCLTLAVPAVWARNEVLNTDRYVANVQPLASNPDVQATVEAAVNRQIAANFDVNAAVSQIVPPQFDRLKAPIASAVSGLIGTAVHKAVTSDAFAQLWTSANRAAHASLVGILTGENQGQAVTASDNTLRLNIGPLIEQVKTRLVAAGLGVAASIPTVNTSIQIAQLQGLERTQQLVRWLDTLASWLPWIGLLAFAGAVALARRRWRAVMWVGLATAIGLLVLRLGLVLGREVYLTRMQSTNMSQQTASYVFDTVTRYLVDGIRLVFIIALVVAGLAALLNRRRGLAGFGRGVARVSSRGWDSLQDGPVGTAVGEHAPVAAGVVVALGTLVLVIWSNPTGLVVLLTAIVVAVLLAAVWGMAQARTHAGLPAH</sequence>
<organism evidence="3 4">
    <name type="scientific">Terrabacter terrae</name>
    <dbReference type="NCBI Taxonomy" id="318434"/>
    <lineage>
        <taxon>Bacteria</taxon>
        <taxon>Bacillati</taxon>
        <taxon>Actinomycetota</taxon>
        <taxon>Actinomycetes</taxon>
        <taxon>Micrococcales</taxon>
        <taxon>Intrasporangiaceae</taxon>
        <taxon>Terrabacter</taxon>
    </lineage>
</organism>
<comment type="caution">
    <text evidence="3">The sequence shown here is derived from an EMBL/GenBank/DDBJ whole genome shotgun (WGS) entry which is preliminary data.</text>
</comment>
<dbReference type="RefSeq" id="WP_343987956.1">
    <property type="nucleotide sequence ID" value="NZ_BAAANB010000001.1"/>
</dbReference>
<feature type="transmembrane region" description="Helical" evidence="2">
    <location>
        <begin position="292"/>
        <end position="311"/>
    </location>
</feature>
<feature type="transmembrane region" description="Helical" evidence="2">
    <location>
        <begin position="101"/>
        <end position="121"/>
    </location>
</feature>
<dbReference type="Proteomes" id="UP001501285">
    <property type="component" value="Unassembled WGS sequence"/>
</dbReference>
<keyword evidence="2" id="KW-1133">Transmembrane helix</keyword>
<dbReference type="EMBL" id="BAAANB010000001">
    <property type="protein sequence ID" value="GAA2021837.1"/>
    <property type="molecule type" value="Genomic_DNA"/>
</dbReference>
<evidence type="ECO:0000256" key="2">
    <source>
        <dbReference type="SAM" id="Phobius"/>
    </source>
</evidence>
<name>A0ABP5FAI8_9MICO</name>
<feature type="transmembrane region" description="Helical" evidence="2">
    <location>
        <begin position="371"/>
        <end position="390"/>
    </location>
</feature>
<keyword evidence="4" id="KW-1185">Reference proteome</keyword>
<evidence type="ECO:0008006" key="5">
    <source>
        <dbReference type="Google" id="ProtNLM"/>
    </source>
</evidence>
<feature type="transmembrane region" description="Helical" evidence="2">
    <location>
        <begin position="426"/>
        <end position="444"/>
    </location>
</feature>
<feature type="compositionally biased region" description="Polar residues" evidence="1">
    <location>
        <begin position="26"/>
        <end position="44"/>
    </location>
</feature>